<dbReference type="CDD" id="cd02440">
    <property type="entry name" value="AdoMet_MTases"/>
    <property type="match status" value="1"/>
</dbReference>
<organism evidence="3 4">
    <name type="scientific">Litoribacillus peritrichatus</name>
    <dbReference type="NCBI Taxonomy" id="718191"/>
    <lineage>
        <taxon>Bacteria</taxon>
        <taxon>Pseudomonadati</taxon>
        <taxon>Pseudomonadota</taxon>
        <taxon>Gammaproteobacteria</taxon>
        <taxon>Oceanospirillales</taxon>
        <taxon>Oceanospirillaceae</taxon>
        <taxon>Litoribacillus</taxon>
    </lineage>
</organism>
<proteinExistence type="predicted"/>
<dbReference type="InterPro" id="IPR013217">
    <property type="entry name" value="Methyltransf_12"/>
</dbReference>
<dbReference type="Proteomes" id="UP001501565">
    <property type="component" value="Unassembled WGS sequence"/>
</dbReference>
<protein>
    <submittedName>
        <fullName evidence="3">Lysine methyltransferase</fullName>
    </submittedName>
</protein>
<comment type="caution">
    <text evidence="3">The sequence shown here is derived from an EMBL/GenBank/DDBJ whole genome shotgun (WGS) entry which is preliminary data.</text>
</comment>
<gene>
    <name evidence="3" type="ORF">GCM10022277_05190</name>
</gene>
<evidence type="ECO:0000259" key="1">
    <source>
        <dbReference type="Pfam" id="PF08242"/>
    </source>
</evidence>
<dbReference type="Pfam" id="PF08242">
    <property type="entry name" value="Methyltransf_12"/>
    <property type="match status" value="1"/>
</dbReference>
<dbReference type="InterPro" id="IPR018773">
    <property type="entry name" value="MeTrfase_reg_dom_prd"/>
</dbReference>
<dbReference type="SUPFAM" id="SSF53335">
    <property type="entry name" value="S-adenosyl-L-methionine-dependent methyltransferases"/>
    <property type="match status" value="1"/>
</dbReference>
<dbReference type="EMBL" id="BAABBN010000004">
    <property type="protein sequence ID" value="GAA3913531.1"/>
    <property type="molecule type" value="Genomic_DNA"/>
</dbReference>
<sequence>MQNKQGMAEESTDYKSELASSYDDLQYQSQPIWKTHPENMAALAHLYGLDPVLPSKAKVIEIGCATGGNLLPMAMNNPDALFVGVDISEQQILEAVKTKQELGLKNIFFLHKGIEEVDEEFGLFDYVICHGVFSWVPEHVQEQILEFCNTRMSANGLAYVSYNTFPLWHHRMPMLKFMRFISKGKSDIATVSDTMSKTKMFLNAISSDTLSYKTSFIGAYEQASKFPEYYLGHEYLEDYNKPFYFNEISDLLKKYGLDYVADSEWQRNFGRLFNKELNDKVESYGADRLEREQLFDFIEGTGFRSSLFSKQKVLGRVDFNRAKDLYLYSSASYKGQNNGRYEWKQGTSLITFDDRFTQNALSFLSSKGPAGASVLQVMEAASQGLEFGSHEQMDQFIADIVRNLIKTNICVFRVNPALCVDYISDKPMLNPVALGQLKKHEMESTNQLHFSISVKSEFRKLFAMFDGTRTPLDVQENWGDIFSEEMLNGKKIKHFSSQEKEELIGKVLSSMKRNAMLIG</sequence>
<feature type="domain" description="Methyltransferase type 12" evidence="1">
    <location>
        <begin position="60"/>
        <end position="157"/>
    </location>
</feature>
<keyword evidence="3" id="KW-0808">Transferase</keyword>
<accession>A0ABP7M6Z0</accession>
<evidence type="ECO:0000259" key="2">
    <source>
        <dbReference type="Pfam" id="PF10119"/>
    </source>
</evidence>
<feature type="domain" description="Methyltransferase regulatory" evidence="2">
    <location>
        <begin position="228"/>
        <end position="308"/>
    </location>
</feature>
<reference evidence="4" key="1">
    <citation type="journal article" date="2019" name="Int. J. Syst. Evol. Microbiol.">
        <title>The Global Catalogue of Microorganisms (GCM) 10K type strain sequencing project: providing services to taxonomists for standard genome sequencing and annotation.</title>
        <authorList>
            <consortium name="The Broad Institute Genomics Platform"/>
            <consortium name="The Broad Institute Genome Sequencing Center for Infectious Disease"/>
            <person name="Wu L."/>
            <person name="Ma J."/>
        </authorList>
    </citation>
    <scope>NUCLEOTIDE SEQUENCE [LARGE SCALE GENOMIC DNA]</scope>
    <source>
        <strain evidence="4">JCM 17551</strain>
    </source>
</reference>
<evidence type="ECO:0000313" key="4">
    <source>
        <dbReference type="Proteomes" id="UP001501565"/>
    </source>
</evidence>
<dbReference type="InterPro" id="IPR050723">
    <property type="entry name" value="CFA/CMAS"/>
</dbReference>
<keyword evidence="3" id="KW-0489">Methyltransferase</keyword>
<name>A0ABP7M6Z0_9GAMM</name>
<evidence type="ECO:0000313" key="3">
    <source>
        <dbReference type="EMBL" id="GAA3913531.1"/>
    </source>
</evidence>
<dbReference type="RefSeq" id="WP_344795185.1">
    <property type="nucleotide sequence ID" value="NZ_BAABBN010000004.1"/>
</dbReference>
<dbReference type="Gene3D" id="3.40.50.150">
    <property type="entry name" value="Vaccinia Virus protein VP39"/>
    <property type="match status" value="1"/>
</dbReference>
<dbReference type="PANTHER" id="PTHR43667">
    <property type="entry name" value="CYCLOPROPANE-FATTY-ACYL-PHOSPHOLIPID SYNTHASE"/>
    <property type="match status" value="1"/>
</dbReference>
<dbReference type="PANTHER" id="PTHR43667:SF2">
    <property type="entry name" value="FATTY ACID C-METHYL TRANSFERASE"/>
    <property type="match status" value="1"/>
</dbReference>
<dbReference type="Pfam" id="PF10119">
    <property type="entry name" value="MethyTransf_Reg"/>
    <property type="match status" value="1"/>
</dbReference>
<keyword evidence="4" id="KW-1185">Reference proteome</keyword>
<dbReference type="InterPro" id="IPR029063">
    <property type="entry name" value="SAM-dependent_MTases_sf"/>
</dbReference>
<dbReference type="GO" id="GO:0032259">
    <property type="term" value="P:methylation"/>
    <property type="evidence" value="ECO:0007669"/>
    <property type="project" value="UniProtKB-KW"/>
</dbReference>
<dbReference type="GO" id="GO:0008168">
    <property type="term" value="F:methyltransferase activity"/>
    <property type="evidence" value="ECO:0007669"/>
    <property type="project" value="UniProtKB-KW"/>
</dbReference>